<comment type="caution">
    <text evidence="7">The sequence shown here is derived from an EMBL/GenBank/DDBJ whole genome shotgun (WGS) entry which is preliminary data.</text>
</comment>
<dbReference type="EMBL" id="DRWN01000022">
    <property type="protein sequence ID" value="HHK68015.1"/>
    <property type="molecule type" value="Genomic_DNA"/>
</dbReference>
<proteinExistence type="inferred from homology"/>
<dbReference type="PROSITE" id="PS00211">
    <property type="entry name" value="ABC_TRANSPORTER_1"/>
    <property type="match status" value="1"/>
</dbReference>
<keyword evidence="4 7" id="KW-0067">ATP-binding</keyword>
<dbReference type="InterPro" id="IPR052156">
    <property type="entry name" value="BCAA_Transport_ATP-bd_LivF"/>
</dbReference>
<accession>A0A7C5QMQ1</accession>
<dbReference type="PANTHER" id="PTHR43820">
    <property type="entry name" value="HIGH-AFFINITY BRANCHED-CHAIN AMINO ACID TRANSPORT ATP-BINDING PROTEIN LIVF"/>
    <property type="match status" value="1"/>
</dbReference>
<dbReference type="AlphaFoldDB" id="A0A7C5QMQ1"/>
<keyword evidence="5" id="KW-0029">Amino-acid transport</keyword>
<protein>
    <submittedName>
        <fullName evidence="7">ABC transporter ATP-binding protein</fullName>
    </submittedName>
</protein>
<dbReference type="GO" id="GO:0005524">
    <property type="term" value="F:ATP binding"/>
    <property type="evidence" value="ECO:0007669"/>
    <property type="project" value="UniProtKB-KW"/>
</dbReference>
<dbReference type="PANTHER" id="PTHR43820:SF4">
    <property type="entry name" value="HIGH-AFFINITY BRANCHED-CHAIN AMINO ACID TRANSPORT ATP-BINDING PROTEIN LIVF"/>
    <property type="match status" value="1"/>
</dbReference>
<evidence type="ECO:0000256" key="5">
    <source>
        <dbReference type="ARBA" id="ARBA00022970"/>
    </source>
</evidence>
<evidence type="ECO:0000256" key="3">
    <source>
        <dbReference type="ARBA" id="ARBA00022741"/>
    </source>
</evidence>
<dbReference type="GO" id="GO:0016887">
    <property type="term" value="F:ATP hydrolysis activity"/>
    <property type="evidence" value="ECO:0007669"/>
    <property type="project" value="InterPro"/>
</dbReference>
<dbReference type="GO" id="GO:0015658">
    <property type="term" value="F:branched-chain amino acid transmembrane transporter activity"/>
    <property type="evidence" value="ECO:0007669"/>
    <property type="project" value="TreeGrafter"/>
</dbReference>
<dbReference type="InterPro" id="IPR027417">
    <property type="entry name" value="P-loop_NTPase"/>
</dbReference>
<dbReference type="Gene3D" id="3.40.50.300">
    <property type="entry name" value="P-loop containing nucleotide triphosphate hydrolases"/>
    <property type="match status" value="1"/>
</dbReference>
<evidence type="ECO:0000259" key="6">
    <source>
        <dbReference type="PROSITE" id="PS50893"/>
    </source>
</evidence>
<evidence type="ECO:0000256" key="2">
    <source>
        <dbReference type="ARBA" id="ARBA00022448"/>
    </source>
</evidence>
<dbReference type="InterPro" id="IPR017871">
    <property type="entry name" value="ABC_transporter-like_CS"/>
</dbReference>
<feature type="domain" description="ABC transporter" evidence="6">
    <location>
        <begin position="3"/>
        <end position="237"/>
    </location>
</feature>
<keyword evidence="2" id="KW-0813">Transport</keyword>
<dbReference type="CDD" id="cd03224">
    <property type="entry name" value="ABC_TM1139_LivF_branched"/>
    <property type="match status" value="1"/>
</dbReference>
<gene>
    <name evidence="7" type="ORF">ENM11_02520</name>
</gene>
<dbReference type="InterPro" id="IPR003593">
    <property type="entry name" value="AAA+_ATPase"/>
</dbReference>
<evidence type="ECO:0000256" key="1">
    <source>
        <dbReference type="ARBA" id="ARBA00005417"/>
    </source>
</evidence>
<name>A0A7C5QMQ1_CALS0</name>
<dbReference type="InterPro" id="IPR003439">
    <property type="entry name" value="ABC_transporter-like_ATP-bd"/>
</dbReference>
<dbReference type="PROSITE" id="PS50893">
    <property type="entry name" value="ABC_TRANSPORTER_2"/>
    <property type="match status" value="1"/>
</dbReference>
<sequence>MSLKIRNLTVEYQRDIEILKDIFLDVDAGCVTALIGPNGAGKSTLLKTVAGLLKPKKGEIILDGVRIDPMTPDERVKHGLAVVLQRRSVFPQLTVRENLLMGGWKIRRDPHLITRMLDRVLEIFPDLSSKLDEKSSTLSGGQQRMLEIARALMTEPKVLLLDEPSAGLSPIMVKQIYRHIETLKKLSITILLVDQNIQQCLSVADYVYVLELGRVRGGGRKDALESSLSDIIRDWLYLERGGEVRG</sequence>
<keyword evidence="3" id="KW-0547">Nucleotide-binding</keyword>
<dbReference type="Pfam" id="PF00005">
    <property type="entry name" value="ABC_tran"/>
    <property type="match status" value="1"/>
</dbReference>
<evidence type="ECO:0000256" key="4">
    <source>
        <dbReference type="ARBA" id="ARBA00022840"/>
    </source>
</evidence>
<dbReference type="SUPFAM" id="SSF52540">
    <property type="entry name" value="P-loop containing nucleoside triphosphate hydrolases"/>
    <property type="match status" value="1"/>
</dbReference>
<organism evidence="7">
    <name type="scientific">Caldiarchaeum subterraneum</name>
    <dbReference type="NCBI Taxonomy" id="311458"/>
    <lineage>
        <taxon>Archaea</taxon>
        <taxon>Nitrososphaerota</taxon>
        <taxon>Candidatus Caldarchaeales</taxon>
        <taxon>Candidatus Caldarchaeaceae</taxon>
        <taxon>Candidatus Caldarchaeum</taxon>
    </lineage>
</organism>
<dbReference type="GO" id="GO:0015807">
    <property type="term" value="P:L-amino acid transport"/>
    <property type="evidence" value="ECO:0007669"/>
    <property type="project" value="TreeGrafter"/>
</dbReference>
<dbReference type="SMART" id="SM00382">
    <property type="entry name" value="AAA"/>
    <property type="match status" value="1"/>
</dbReference>
<comment type="similarity">
    <text evidence="1">Belongs to the ABC transporter superfamily.</text>
</comment>
<evidence type="ECO:0000313" key="7">
    <source>
        <dbReference type="EMBL" id="HHK68015.1"/>
    </source>
</evidence>
<reference evidence="7" key="1">
    <citation type="journal article" date="2020" name="mSystems">
        <title>Genome- and Community-Level Interaction Insights into Carbon Utilization and Element Cycling Functions of Hydrothermarchaeota in Hydrothermal Sediment.</title>
        <authorList>
            <person name="Zhou Z."/>
            <person name="Liu Y."/>
            <person name="Xu W."/>
            <person name="Pan J."/>
            <person name="Luo Z.H."/>
            <person name="Li M."/>
        </authorList>
    </citation>
    <scope>NUCLEOTIDE SEQUENCE [LARGE SCALE GENOMIC DNA]</scope>
    <source>
        <strain evidence="7">SpSt-1056</strain>
    </source>
</reference>